<evidence type="ECO:0000313" key="3">
    <source>
        <dbReference type="Proteomes" id="UP000050297"/>
    </source>
</evidence>
<evidence type="ECO:0000313" key="2">
    <source>
        <dbReference type="EMBL" id="KPW21856.1"/>
    </source>
</evidence>
<organism evidence="2 3">
    <name type="scientific">Pseudomonas syringae pv. aceris</name>
    <dbReference type="NCBI Taxonomy" id="199198"/>
    <lineage>
        <taxon>Bacteria</taxon>
        <taxon>Pseudomonadati</taxon>
        <taxon>Pseudomonadota</taxon>
        <taxon>Gammaproteobacteria</taxon>
        <taxon>Pseudomonadales</taxon>
        <taxon>Pseudomonadaceae</taxon>
        <taxon>Pseudomonas</taxon>
        <taxon>Pseudomonas syringae</taxon>
    </lineage>
</organism>
<accession>A0A0P9JZW5</accession>
<dbReference type="AlphaFoldDB" id="A0A0P9JZW5"/>
<protein>
    <submittedName>
        <fullName evidence="2">Uncharacterized protein</fullName>
    </submittedName>
</protein>
<dbReference type="Proteomes" id="UP000050297">
    <property type="component" value="Unassembled WGS sequence"/>
</dbReference>
<reference evidence="2 3" key="1">
    <citation type="submission" date="2015-09" db="EMBL/GenBank/DDBJ databases">
        <title>Genome announcement of multiple Pseudomonas syringae strains.</title>
        <authorList>
            <person name="Thakur S."/>
            <person name="Wang P.W."/>
            <person name="Gong Y."/>
            <person name="Weir B.S."/>
            <person name="Guttman D.S."/>
        </authorList>
    </citation>
    <scope>NUCLEOTIDE SEQUENCE [LARGE SCALE GENOMIC DNA]</scope>
    <source>
        <strain evidence="2 3">ICMP2802</strain>
    </source>
</reference>
<dbReference type="EMBL" id="LJPM01000210">
    <property type="protein sequence ID" value="KPW21856.1"/>
    <property type="molecule type" value="Genomic_DNA"/>
</dbReference>
<sequence>MHGHVHRVVPGMHIRHPMVCMGDRSHCSAGKSGHHLAVTDAARKTIEQDNCVQYPGNGRAMGSEDVHGDQFNISGRN</sequence>
<evidence type="ECO:0000256" key="1">
    <source>
        <dbReference type="SAM" id="MobiDB-lite"/>
    </source>
</evidence>
<gene>
    <name evidence="2" type="ORF">ALO91_102146</name>
</gene>
<feature type="region of interest" description="Disordered" evidence="1">
    <location>
        <begin position="57"/>
        <end position="77"/>
    </location>
</feature>
<name>A0A0P9JZW5_PSESX</name>
<comment type="caution">
    <text evidence="2">The sequence shown here is derived from an EMBL/GenBank/DDBJ whole genome shotgun (WGS) entry which is preliminary data.</text>
</comment>
<proteinExistence type="predicted"/>